<dbReference type="EMBL" id="CAJNNW010026349">
    <property type="protein sequence ID" value="CAE8684687.1"/>
    <property type="molecule type" value="Genomic_DNA"/>
</dbReference>
<dbReference type="SUPFAM" id="SSF53474">
    <property type="entry name" value="alpha/beta-Hydrolases"/>
    <property type="match status" value="1"/>
</dbReference>
<feature type="domain" description="Peptidase S33 tripeptidyl aminopeptidase-like C-terminal" evidence="3">
    <location>
        <begin position="511"/>
        <end position="602"/>
    </location>
</feature>
<dbReference type="InterPro" id="IPR000073">
    <property type="entry name" value="AB_hydrolase_1"/>
</dbReference>
<protein>
    <submittedName>
        <fullName evidence="4">Uncharacterized protein</fullName>
    </submittedName>
</protein>
<name>A0A813JLS6_POLGL</name>
<comment type="caution">
    <text evidence="4">The sequence shown here is derived from an EMBL/GenBank/DDBJ whole genome shotgun (WGS) entry which is preliminary data.</text>
</comment>
<dbReference type="Pfam" id="PF08386">
    <property type="entry name" value="Abhydrolase_4"/>
    <property type="match status" value="1"/>
</dbReference>
<feature type="chain" id="PRO_5032493000" evidence="1">
    <location>
        <begin position="32"/>
        <end position="639"/>
    </location>
</feature>
<dbReference type="Gene3D" id="3.40.50.1820">
    <property type="entry name" value="alpha/beta hydrolase"/>
    <property type="match status" value="1"/>
</dbReference>
<sequence>MHRTHWFRHGRVPSQLVQLQLLGWLLLAGAAEELYDDVHQHQRSADVPLEVDDPYYRDHTVLDPHKFLKWDTQPEAGKSVFGNLTVWLDPYDIGSPVLQLRIMMHLSVLQPAPLGPLMVHCGGPGSDIEGCTDLAGRVYEQTGGRFDVWIMNQRGVGEDAHPKLICDKGLSIPMNKTQPWVPLDFLGECDCVMSLAFINPTDQQSVRELVDTSKTLGEQCYKSKRFRMTGRNGRRYNFLEYVGTQYLAYDMNLFRKQIGARKISIWGVSYGTEVAATFVSVFPRHISRLILDGNVMPVPTKRGLAEGCAEGIQSGISKLLFNCAFRLHVQGAACRMGEHGVAAYERIITQAASKEGITAPMRNGHPFRLEVGMIAGVLRAYLMDTSGLRWGVTSEMLKKLAWGVAKESHPSDAQSKRLGPVPNDLNIADESPAAIVAELLDALCTVEDVPVWYEYGVCPGFTTDISQPAVYGSDLSGRLVTSDVMRHWQLANFTYSPVGTWAYLQIMASLAQWPVTPTPVAPMGNVDVEALVIGNLYDPATRYEWSQQMFQSFPRGSMMTWQGIGHGLLGSAENGMKGASACEERAVYYLNTGILPPNGFSCRIEELVPAFLQEDADWVLPEEPERKIHPGVFTELFAD</sequence>
<organism evidence="4 5">
    <name type="scientific">Polarella glacialis</name>
    <name type="common">Dinoflagellate</name>
    <dbReference type="NCBI Taxonomy" id="89957"/>
    <lineage>
        <taxon>Eukaryota</taxon>
        <taxon>Sar</taxon>
        <taxon>Alveolata</taxon>
        <taxon>Dinophyceae</taxon>
        <taxon>Suessiales</taxon>
        <taxon>Suessiaceae</taxon>
        <taxon>Polarella</taxon>
    </lineage>
</organism>
<reference evidence="4" key="1">
    <citation type="submission" date="2021-02" db="EMBL/GenBank/DDBJ databases">
        <authorList>
            <person name="Dougan E. K."/>
            <person name="Rhodes N."/>
            <person name="Thang M."/>
            <person name="Chan C."/>
        </authorList>
    </citation>
    <scope>NUCLEOTIDE SEQUENCE</scope>
</reference>
<evidence type="ECO:0000259" key="2">
    <source>
        <dbReference type="Pfam" id="PF00561"/>
    </source>
</evidence>
<evidence type="ECO:0000256" key="1">
    <source>
        <dbReference type="SAM" id="SignalP"/>
    </source>
</evidence>
<dbReference type="Pfam" id="PF00561">
    <property type="entry name" value="Abhydrolase_1"/>
    <property type="match status" value="1"/>
</dbReference>
<feature type="signal peptide" evidence="1">
    <location>
        <begin position="1"/>
        <end position="31"/>
    </location>
</feature>
<evidence type="ECO:0000313" key="5">
    <source>
        <dbReference type="Proteomes" id="UP000626109"/>
    </source>
</evidence>
<feature type="domain" description="AB hydrolase-1" evidence="2">
    <location>
        <begin position="119"/>
        <end position="297"/>
    </location>
</feature>
<dbReference type="AlphaFoldDB" id="A0A813JLS6"/>
<gene>
    <name evidence="4" type="ORF">PGLA2088_LOCUS24061</name>
</gene>
<evidence type="ECO:0000313" key="4">
    <source>
        <dbReference type="EMBL" id="CAE8684687.1"/>
    </source>
</evidence>
<dbReference type="InterPro" id="IPR029058">
    <property type="entry name" value="AB_hydrolase_fold"/>
</dbReference>
<accession>A0A813JLS6</accession>
<dbReference type="Proteomes" id="UP000626109">
    <property type="component" value="Unassembled WGS sequence"/>
</dbReference>
<keyword evidence="1" id="KW-0732">Signal</keyword>
<evidence type="ECO:0000259" key="3">
    <source>
        <dbReference type="Pfam" id="PF08386"/>
    </source>
</evidence>
<proteinExistence type="predicted"/>
<dbReference type="InterPro" id="IPR013595">
    <property type="entry name" value="Pept_S33_TAP-like_C"/>
</dbReference>